<dbReference type="Pfam" id="PF00950">
    <property type="entry name" value="ABC-3"/>
    <property type="match status" value="1"/>
</dbReference>
<dbReference type="Gene3D" id="1.10.3470.10">
    <property type="entry name" value="ABC transporter involved in vitamin B12 uptake, BtuC"/>
    <property type="match status" value="1"/>
</dbReference>
<dbReference type="AlphaFoldDB" id="A0A6J5YEQ6"/>
<evidence type="ECO:0000313" key="7">
    <source>
        <dbReference type="EMBL" id="CAB4323935.1"/>
    </source>
</evidence>
<sequence>MTARIAPALFAAAGYQNDWFDTLREPFMRNAFIAGALVALAAGVIGYFVVVRSGEFSAHALGHIGFPGATGAVLLGLSPTLGLAAFCIGGAIIIGALGRHVDERATATGTILAFATGLGILFSSLATKSSNTVTNVLFGNLLAVSSDQIVVFVWFTLVLLAVVAVVARPLTLASVNPEVAEAKGVPVRMLGLVFLVLMGLVITMAVQVVGTLLLFALVVTPPATALRLTARPLRVVGIGVAIGLVSVLGGLVLAVMFNLPPSFFIVACSFLIWIVVLALTQSSGKRSTR</sequence>
<name>A0A6J5YEQ6_9ZZZZ</name>
<evidence type="ECO:0000256" key="2">
    <source>
        <dbReference type="ARBA" id="ARBA00008034"/>
    </source>
</evidence>
<feature type="transmembrane region" description="Helical" evidence="6">
    <location>
        <begin position="109"/>
        <end position="128"/>
    </location>
</feature>
<feature type="transmembrane region" description="Helical" evidence="6">
    <location>
        <begin position="31"/>
        <end position="51"/>
    </location>
</feature>
<feature type="transmembrane region" description="Helical" evidence="6">
    <location>
        <begin position="232"/>
        <end position="257"/>
    </location>
</feature>
<dbReference type="PANTHER" id="PTHR30477:SF0">
    <property type="entry name" value="METAL TRANSPORT SYSTEM MEMBRANE PROTEIN TM_0125-RELATED"/>
    <property type="match status" value="1"/>
</dbReference>
<evidence type="ECO:0000256" key="3">
    <source>
        <dbReference type="ARBA" id="ARBA00022692"/>
    </source>
</evidence>
<feature type="transmembrane region" description="Helical" evidence="6">
    <location>
        <begin position="72"/>
        <end position="97"/>
    </location>
</feature>
<organism evidence="7">
    <name type="scientific">freshwater metagenome</name>
    <dbReference type="NCBI Taxonomy" id="449393"/>
    <lineage>
        <taxon>unclassified sequences</taxon>
        <taxon>metagenomes</taxon>
        <taxon>ecological metagenomes</taxon>
    </lineage>
</organism>
<feature type="transmembrane region" description="Helical" evidence="6">
    <location>
        <begin position="263"/>
        <end position="280"/>
    </location>
</feature>
<feature type="transmembrane region" description="Helical" evidence="6">
    <location>
        <begin position="149"/>
        <end position="170"/>
    </location>
</feature>
<dbReference type="InterPro" id="IPR001626">
    <property type="entry name" value="ABC_TroCD"/>
</dbReference>
<dbReference type="PANTHER" id="PTHR30477">
    <property type="entry name" value="ABC-TRANSPORTER METAL-BINDING PROTEIN"/>
    <property type="match status" value="1"/>
</dbReference>
<keyword evidence="5 6" id="KW-0472">Membrane</keyword>
<accession>A0A6J5YEQ6</accession>
<dbReference type="EMBL" id="CAEMXZ010000086">
    <property type="protein sequence ID" value="CAB4323935.1"/>
    <property type="molecule type" value="Genomic_DNA"/>
</dbReference>
<feature type="transmembrane region" description="Helical" evidence="6">
    <location>
        <begin position="190"/>
        <end position="220"/>
    </location>
</feature>
<evidence type="ECO:0000256" key="1">
    <source>
        <dbReference type="ARBA" id="ARBA00004141"/>
    </source>
</evidence>
<reference evidence="7" key="1">
    <citation type="submission" date="2020-05" db="EMBL/GenBank/DDBJ databases">
        <authorList>
            <person name="Chiriac C."/>
            <person name="Salcher M."/>
            <person name="Ghai R."/>
            <person name="Kavagutti S V."/>
        </authorList>
    </citation>
    <scope>NUCLEOTIDE SEQUENCE</scope>
</reference>
<evidence type="ECO:0000256" key="5">
    <source>
        <dbReference type="ARBA" id="ARBA00023136"/>
    </source>
</evidence>
<keyword evidence="4 6" id="KW-1133">Transmembrane helix</keyword>
<evidence type="ECO:0000256" key="4">
    <source>
        <dbReference type="ARBA" id="ARBA00022989"/>
    </source>
</evidence>
<dbReference type="SUPFAM" id="SSF81345">
    <property type="entry name" value="ABC transporter involved in vitamin B12 uptake, BtuC"/>
    <property type="match status" value="1"/>
</dbReference>
<dbReference type="GO" id="GO:0055085">
    <property type="term" value="P:transmembrane transport"/>
    <property type="evidence" value="ECO:0007669"/>
    <property type="project" value="InterPro"/>
</dbReference>
<protein>
    <submittedName>
        <fullName evidence="7">Unannotated protein</fullName>
    </submittedName>
</protein>
<keyword evidence="3 6" id="KW-0812">Transmembrane</keyword>
<comment type="subcellular location">
    <subcellularLocation>
        <location evidence="1">Membrane</location>
        <topology evidence="1">Multi-pass membrane protein</topology>
    </subcellularLocation>
</comment>
<evidence type="ECO:0000256" key="6">
    <source>
        <dbReference type="SAM" id="Phobius"/>
    </source>
</evidence>
<gene>
    <name evidence="7" type="ORF">UFOPK1392_01697</name>
</gene>
<dbReference type="InterPro" id="IPR037294">
    <property type="entry name" value="ABC_BtuC-like"/>
</dbReference>
<comment type="similarity">
    <text evidence="2">Belongs to the ABC-3 integral membrane protein family.</text>
</comment>
<proteinExistence type="inferred from homology"/>
<dbReference type="GO" id="GO:0043190">
    <property type="term" value="C:ATP-binding cassette (ABC) transporter complex"/>
    <property type="evidence" value="ECO:0007669"/>
    <property type="project" value="InterPro"/>
</dbReference>